<reference evidence="3" key="1">
    <citation type="submission" date="2023-01" db="EMBL/GenBank/DDBJ databases">
        <title>The diversity of Class Acidimicrobiia in South China Sea sediment environments and the proposal of Iamia marina sp. nov., a novel species of the genus Iamia.</title>
        <authorList>
            <person name="He Y."/>
            <person name="Tian X."/>
        </authorList>
    </citation>
    <scope>NUCLEOTIDE SEQUENCE</scope>
    <source>
        <strain evidence="3">DSM 19957</strain>
    </source>
</reference>
<dbReference type="KEGG" id="ima:PO878_12840"/>
<name>A0AAE9Y6S4_9ACTN</name>
<dbReference type="AlphaFoldDB" id="A0AAE9Y6S4"/>
<gene>
    <name evidence="3" type="ORF">PO878_12840</name>
</gene>
<evidence type="ECO:0000313" key="3">
    <source>
        <dbReference type="EMBL" id="WCO65383.1"/>
    </source>
</evidence>
<dbReference type="EMBL" id="CP116942">
    <property type="protein sequence ID" value="WCO65383.1"/>
    <property type="molecule type" value="Genomic_DNA"/>
</dbReference>
<dbReference type="Pfam" id="PF25077">
    <property type="entry name" value="DUF7800"/>
    <property type="match status" value="1"/>
</dbReference>
<dbReference type="SUPFAM" id="SSF56300">
    <property type="entry name" value="Metallo-dependent phosphatases"/>
    <property type="match status" value="1"/>
</dbReference>
<evidence type="ECO:0000313" key="4">
    <source>
        <dbReference type="Proteomes" id="UP001216390"/>
    </source>
</evidence>
<dbReference type="PANTHER" id="PTHR37031:SF2">
    <property type="entry name" value="PHOD-LIKE PHOSPHATASE METALLOPHOSPHATASE DOMAIN-CONTAINING PROTEIN"/>
    <property type="match status" value="1"/>
</dbReference>
<dbReference type="InterPro" id="IPR038607">
    <property type="entry name" value="PhoD-like_sf"/>
</dbReference>
<dbReference type="InterPro" id="IPR056702">
    <property type="entry name" value="DUF7800"/>
</dbReference>
<dbReference type="CDD" id="cd07389">
    <property type="entry name" value="MPP_PhoD"/>
    <property type="match status" value="1"/>
</dbReference>
<accession>A0AAE9Y6S4</accession>
<feature type="domain" description="PhoD-like phosphatase metallophosphatase" evidence="1">
    <location>
        <begin position="146"/>
        <end position="252"/>
    </location>
</feature>
<sequence>MAELVLGPLLRAVEGDAATVWVATDQPCEVTVTAGRARGRARTTTVGGACYALVVVEDLPPATSTPYAVALDGDPVWPLAGADLPPSTIRTADPGRPLRVVVGSCRVDAPMEAPWDLPPAAADRGQGVDALEALAQRLALVDPVDHPDLLALLGDQLYADEVLVGDIAVRTPGPGGPPPRSAADLADYEDLYRRSWSHPHVRWLLSTVPSVMAFDDHDVIDDWNLSQAWLDEIDRAPWWDARISSALVSYWVHQHWGNLTPSQQADDPLAGAVAGAADATDLLRGEVDGWRLDRAAPTRTRWSTTRDLAGSATARLVGVDSRNRRVLDEGARALLDADEMAWVGERARADRDGIDHLLLGTSLPWLLPPAVHDLERWGAALASGAWGRPGRHLAERLRRDRDLEHWASFGDSFDDLAELLASIASGEQGPAPSSVLVLSGDVHFSYLAPADLGVDGGSRVVQVVSSPLRNGVPTNLQRVLRLTTSRLGAWLGRVGERTAAHREERVDWALSAGPWFGNVVTTLTLDGATASVRVEQARQDHEGRPDLVTVHEERLAGPPTA</sequence>
<organism evidence="3 4">
    <name type="scientific">Iamia majanohamensis</name>
    <dbReference type="NCBI Taxonomy" id="467976"/>
    <lineage>
        <taxon>Bacteria</taxon>
        <taxon>Bacillati</taxon>
        <taxon>Actinomycetota</taxon>
        <taxon>Acidimicrobiia</taxon>
        <taxon>Acidimicrobiales</taxon>
        <taxon>Iamiaceae</taxon>
        <taxon>Iamia</taxon>
    </lineage>
</organism>
<dbReference type="InterPro" id="IPR029052">
    <property type="entry name" value="Metallo-depent_PP-like"/>
</dbReference>
<keyword evidence="4" id="KW-1185">Reference proteome</keyword>
<dbReference type="Proteomes" id="UP001216390">
    <property type="component" value="Chromosome"/>
</dbReference>
<dbReference type="Pfam" id="PF09423">
    <property type="entry name" value="PhoD"/>
    <property type="match status" value="1"/>
</dbReference>
<dbReference type="RefSeq" id="WP_272734908.1">
    <property type="nucleotide sequence ID" value="NZ_CP116942.1"/>
</dbReference>
<evidence type="ECO:0000259" key="2">
    <source>
        <dbReference type="Pfam" id="PF25077"/>
    </source>
</evidence>
<evidence type="ECO:0000259" key="1">
    <source>
        <dbReference type="Pfam" id="PF09423"/>
    </source>
</evidence>
<dbReference type="Gene3D" id="3.60.21.70">
    <property type="entry name" value="PhoD-like phosphatase"/>
    <property type="match status" value="1"/>
</dbReference>
<dbReference type="PANTHER" id="PTHR37031">
    <property type="entry name" value="METALLOPHOSPHATASE BINDING DOMAIN PROTEIN"/>
    <property type="match status" value="1"/>
</dbReference>
<feature type="domain" description="DUF7800" evidence="2">
    <location>
        <begin position="1"/>
        <end position="89"/>
    </location>
</feature>
<dbReference type="InterPro" id="IPR018946">
    <property type="entry name" value="PhoD-like_MPP"/>
</dbReference>
<proteinExistence type="predicted"/>
<protein>
    <submittedName>
        <fullName evidence="3">Alkaline phosphatase D family protein</fullName>
    </submittedName>
</protein>